<dbReference type="AlphaFoldDB" id="A0A1F6GM76"/>
<gene>
    <name evidence="9" type="ORF">A2557_10210</name>
</gene>
<dbReference type="GO" id="GO:0046961">
    <property type="term" value="F:proton-transporting ATPase activity, rotational mechanism"/>
    <property type="evidence" value="ECO:0007669"/>
    <property type="project" value="InterPro"/>
</dbReference>
<proteinExistence type="inferred from homology"/>
<evidence type="ECO:0000256" key="1">
    <source>
        <dbReference type="ARBA" id="ARBA00004141"/>
    </source>
</evidence>
<dbReference type="PANTHER" id="PTHR11629">
    <property type="entry name" value="VACUOLAR PROTON ATPASES"/>
    <property type="match status" value="1"/>
</dbReference>
<comment type="caution">
    <text evidence="9">The sequence shown here is derived from an EMBL/GenBank/DDBJ whole genome shotgun (WGS) entry which is preliminary data.</text>
</comment>
<accession>A0A1F6GM76</accession>
<keyword evidence="3" id="KW-0813">Transport</keyword>
<evidence type="ECO:0000256" key="3">
    <source>
        <dbReference type="ARBA" id="ARBA00022448"/>
    </source>
</evidence>
<dbReference type="GO" id="GO:0033179">
    <property type="term" value="C:proton-transporting V-type ATPase, V0 domain"/>
    <property type="evidence" value="ECO:0007669"/>
    <property type="project" value="InterPro"/>
</dbReference>
<evidence type="ECO:0000256" key="8">
    <source>
        <dbReference type="SAM" id="Phobius"/>
    </source>
</evidence>
<comment type="similarity">
    <text evidence="2">Belongs to the V-ATPase 116 kDa subunit family.</text>
</comment>
<dbReference type="GO" id="GO:0051117">
    <property type="term" value="F:ATPase binding"/>
    <property type="evidence" value="ECO:0007669"/>
    <property type="project" value="TreeGrafter"/>
</dbReference>
<evidence type="ECO:0000256" key="7">
    <source>
        <dbReference type="ARBA" id="ARBA00023136"/>
    </source>
</evidence>
<keyword evidence="5 8" id="KW-1133">Transmembrane helix</keyword>
<dbReference type="Pfam" id="PF01496">
    <property type="entry name" value="V_ATPase_I"/>
    <property type="match status" value="1"/>
</dbReference>
<dbReference type="GO" id="GO:0007035">
    <property type="term" value="P:vacuolar acidification"/>
    <property type="evidence" value="ECO:0007669"/>
    <property type="project" value="TreeGrafter"/>
</dbReference>
<keyword evidence="7 8" id="KW-0472">Membrane</keyword>
<keyword evidence="4 8" id="KW-0812">Transmembrane</keyword>
<comment type="subcellular location">
    <subcellularLocation>
        <location evidence="1">Membrane</location>
        <topology evidence="1">Multi-pass membrane protein</topology>
    </subcellularLocation>
</comment>
<dbReference type="Proteomes" id="UP000177583">
    <property type="component" value="Unassembled WGS sequence"/>
</dbReference>
<evidence type="ECO:0000256" key="2">
    <source>
        <dbReference type="ARBA" id="ARBA00009904"/>
    </source>
</evidence>
<evidence type="ECO:0000256" key="5">
    <source>
        <dbReference type="ARBA" id="ARBA00022989"/>
    </source>
</evidence>
<feature type="transmembrane region" description="Helical" evidence="8">
    <location>
        <begin position="429"/>
        <end position="447"/>
    </location>
</feature>
<keyword evidence="6" id="KW-0406">Ion transport</keyword>
<protein>
    <submittedName>
        <fullName evidence="9">Uncharacterized protein</fullName>
    </submittedName>
</protein>
<evidence type="ECO:0000313" key="10">
    <source>
        <dbReference type="Proteomes" id="UP000177583"/>
    </source>
</evidence>
<dbReference type="PANTHER" id="PTHR11629:SF63">
    <property type="entry name" value="V-TYPE PROTON ATPASE SUBUNIT A"/>
    <property type="match status" value="1"/>
</dbReference>
<organism evidence="9 10">
    <name type="scientific">Candidatus Lambdaproteobacteria bacterium RIFOXYD2_FULL_56_26</name>
    <dbReference type="NCBI Taxonomy" id="1817773"/>
    <lineage>
        <taxon>Bacteria</taxon>
        <taxon>Pseudomonadati</taxon>
        <taxon>Pseudomonadota</taxon>
        <taxon>Candidatus Lambdaproteobacteria</taxon>
    </lineage>
</organism>
<sequence length="594" mass="67144">MIEPMTRVSLLYLKEKAELSLAAIGGTGLVHLDDPHEVHQEQLQASRQKLKDLTHLLAPQTYQPKGDPLLGHEHFQKITGLVEETQRLAQEIAKHRRDAERAEPLGDFDPSLFTELEQAGWFVTFYQVRERDMGDAGLHEYWFPLYPTHGQWNCALVSRQPHPREDLKRKERPELNRRQQIKLAGAKEIRLAQAQAELKVLMEDSAPLFAYLRELGNGLHYEEATATLSEKGILGYASGYAPTAGLGELRQMVTQEGMVLLEEPADPDLAPTLLRQNRFTRLFNPILGFIGVTPGYKEADANWVFMIFFSLFFAMLVGDAGYGLIMLAGTVWMRLRAKKSSPEIFPLFFLLSVCTTIWGAVTGLWFGVEQVMEVPFLSNLVIPALSSWSKDSDPVVIRLTFLIGLTQLALAHLWQIFKCRRWSERMTELGWLLLCFGLYQLAVFFVLREAMDPFAEPLIYGALLLVLLFSEQRPPRTFVKGALWGLAQFPLNLLNAIGNFSDLVSYIRLFAVGLATKQMAVTFNQLALNIGFDSWSAGAGAVLVLFLGHWINLMLAGIAVMVHAIRLNFLEFSKHLNLQWTGKAYSPFRLLREP</sequence>
<feature type="transmembrane region" description="Helical" evidence="8">
    <location>
        <begin position="535"/>
        <end position="565"/>
    </location>
</feature>
<reference evidence="9 10" key="1">
    <citation type="journal article" date="2016" name="Nat. Commun.">
        <title>Thousands of microbial genomes shed light on interconnected biogeochemical processes in an aquifer system.</title>
        <authorList>
            <person name="Anantharaman K."/>
            <person name="Brown C.T."/>
            <person name="Hug L.A."/>
            <person name="Sharon I."/>
            <person name="Castelle C.J."/>
            <person name="Probst A.J."/>
            <person name="Thomas B.C."/>
            <person name="Singh A."/>
            <person name="Wilkins M.J."/>
            <person name="Karaoz U."/>
            <person name="Brodie E.L."/>
            <person name="Williams K.H."/>
            <person name="Hubbard S.S."/>
            <person name="Banfield J.F."/>
        </authorList>
    </citation>
    <scope>NUCLEOTIDE SEQUENCE [LARGE SCALE GENOMIC DNA]</scope>
</reference>
<evidence type="ECO:0000256" key="4">
    <source>
        <dbReference type="ARBA" id="ARBA00022692"/>
    </source>
</evidence>
<evidence type="ECO:0000313" key="9">
    <source>
        <dbReference type="EMBL" id="OGG99231.1"/>
    </source>
</evidence>
<feature type="transmembrane region" description="Helical" evidence="8">
    <location>
        <begin position="395"/>
        <end position="417"/>
    </location>
</feature>
<dbReference type="GO" id="GO:0016471">
    <property type="term" value="C:vacuolar proton-transporting V-type ATPase complex"/>
    <property type="evidence" value="ECO:0007669"/>
    <property type="project" value="TreeGrafter"/>
</dbReference>
<feature type="transmembrane region" description="Helical" evidence="8">
    <location>
        <begin position="453"/>
        <end position="470"/>
    </location>
</feature>
<evidence type="ECO:0000256" key="6">
    <source>
        <dbReference type="ARBA" id="ARBA00023065"/>
    </source>
</evidence>
<dbReference type="EMBL" id="MFNF01000060">
    <property type="protein sequence ID" value="OGG99231.1"/>
    <property type="molecule type" value="Genomic_DNA"/>
</dbReference>
<feature type="transmembrane region" description="Helical" evidence="8">
    <location>
        <begin position="344"/>
        <end position="368"/>
    </location>
</feature>
<dbReference type="InterPro" id="IPR002490">
    <property type="entry name" value="V-ATPase_116kDa_su"/>
</dbReference>
<feature type="transmembrane region" description="Helical" evidence="8">
    <location>
        <begin position="303"/>
        <end position="332"/>
    </location>
</feature>
<name>A0A1F6GM76_9PROT</name>